<sequence length="133" mass="14742">MSAGAALRADGSTVLLSQFMDELREPRTPYISSERFARRLGLSKDTLARMAGVHRNTLRTNPGAEALQIRLREMIKVIVAASQFTRDIDKALYWFMNEPIADYRNRTAADLVSDGHLEAVLAYLEDLGNGATG</sequence>
<evidence type="ECO:0000313" key="1">
    <source>
        <dbReference type="EMBL" id="RVU15661.1"/>
    </source>
</evidence>
<gene>
    <name evidence="1" type="ORF">EOE48_19320</name>
</gene>
<evidence type="ECO:0000313" key="2">
    <source>
        <dbReference type="Proteomes" id="UP000286997"/>
    </source>
</evidence>
<name>A0A3S2V7D8_9HYPH</name>
<reference evidence="1 2" key="1">
    <citation type="submission" date="2019-01" db="EMBL/GenBank/DDBJ databases">
        <authorList>
            <person name="Chen W.-M."/>
        </authorList>
    </citation>
    <scope>NUCLEOTIDE SEQUENCE [LARGE SCALE GENOMIC DNA]</scope>
    <source>
        <strain evidence="1 2">TER-1</strain>
    </source>
</reference>
<accession>A0A3S2V7D8</accession>
<dbReference type="Proteomes" id="UP000286997">
    <property type="component" value="Unassembled WGS sequence"/>
</dbReference>
<dbReference type="OrthoDB" id="582619at2"/>
<keyword evidence="2" id="KW-1185">Reference proteome</keyword>
<proteinExistence type="predicted"/>
<organism evidence="1 2">
    <name type="scientific">Methylobacterium oryzihabitans</name>
    <dbReference type="NCBI Taxonomy" id="2499852"/>
    <lineage>
        <taxon>Bacteria</taxon>
        <taxon>Pseudomonadati</taxon>
        <taxon>Pseudomonadota</taxon>
        <taxon>Alphaproteobacteria</taxon>
        <taxon>Hyphomicrobiales</taxon>
        <taxon>Methylobacteriaceae</taxon>
        <taxon>Methylobacterium</taxon>
    </lineage>
</organism>
<dbReference type="EMBL" id="SACP01000020">
    <property type="protein sequence ID" value="RVU15661.1"/>
    <property type="molecule type" value="Genomic_DNA"/>
</dbReference>
<dbReference type="AlphaFoldDB" id="A0A3S2V7D8"/>
<evidence type="ECO:0008006" key="3">
    <source>
        <dbReference type="Google" id="ProtNLM"/>
    </source>
</evidence>
<dbReference type="RefSeq" id="WP_127732159.1">
    <property type="nucleotide sequence ID" value="NZ_SACP01000020.1"/>
</dbReference>
<protein>
    <recommendedName>
        <fullName evidence="3">DUF2384 domain-containing protein</fullName>
    </recommendedName>
</protein>
<comment type="caution">
    <text evidence="1">The sequence shown here is derived from an EMBL/GenBank/DDBJ whole genome shotgun (WGS) entry which is preliminary data.</text>
</comment>